<sequence length="150" mass="16922">MALPILITSVTNEERLKYEQELSHRSKDYSPQDSDNKEFPCSMDNMGGVNAVKKYFNKLLKDLQDKLRQQPSSQTCTGISTSIATFNLLRSANQPPDKRLCKTTDQLSSEKAKDLIDAILTGVQWGVFIWILMSTFYENDALYSGSSSLQ</sequence>
<feature type="region of interest" description="Disordered" evidence="1">
    <location>
        <begin position="21"/>
        <end position="40"/>
    </location>
</feature>
<dbReference type="EMBL" id="MDYQ01000452">
    <property type="protein sequence ID" value="PRP74573.1"/>
    <property type="molecule type" value="Genomic_DNA"/>
</dbReference>
<dbReference type="EMBL" id="MDYQ01000121">
    <property type="protein sequence ID" value="PRP81658.1"/>
    <property type="molecule type" value="Genomic_DNA"/>
</dbReference>
<comment type="caution">
    <text evidence="3">The sequence shown here is derived from an EMBL/GenBank/DDBJ whole genome shotgun (WGS) entry which is preliminary data.</text>
</comment>
<evidence type="ECO:0000313" key="4">
    <source>
        <dbReference type="Proteomes" id="UP000241769"/>
    </source>
</evidence>
<name>A0A2P6NCJ3_9EUKA</name>
<gene>
    <name evidence="3" type="ORF">PROFUN_01165</name>
    <name evidence="2" type="ORF">PROFUN_16170</name>
</gene>
<reference evidence="3 4" key="1">
    <citation type="journal article" date="2018" name="Genome Biol. Evol.">
        <title>Multiple Roots of Fruiting Body Formation in Amoebozoa.</title>
        <authorList>
            <person name="Hillmann F."/>
            <person name="Forbes G."/>
            <person name="Novohradska S."/>
            <person name="Ferling I."/>
            <person name="Riege K."/>
            <person name="Groth M."/>
            <person name="Westermann M."/>
            <person name="Marz M."/>
            <person name="Spaller T."/>
            <person name="Winckler T."/>
            <person name="Schaap P."/>
            <person name="Glockner G."/>
        </authorList>
    </citation>
    <scope>NUCLEOTIDE SEQUENCE [LARGE SCALE GENOMIC DNA]</scope>
    <source>
        <strain evidence="3 4">Jena</strain>
    </source>
</reference>
<evidence type="ECO:0000256" key="1">
    <source>
        <dbReference type="SAM" id="MobiDB-lite"/>
    </source>
</evidence>
<organism evidence="3 4">
    <name type="scientific">Planoprotostelium fungivorum</name>
    <dbReference type="NCBI Taxonomy" id="1890364"/>
    <lineage>
        <taxon>Eukaryota</taxon>
        <taxon>Amoebozoa</taxon>
        <taxon>Evosea</taxon>
        <taxon>Variosea</taxon>
        <taxon>Cavosteliida</taxon>
        <taxon>Cavosteliaceae</taxon>
        <taxon>Planoprotostelium</taxon>
    </lineage>
</organism>
<protein>
    <submittedName>
        <fullName evidence="3">Uncharacterized protein</fullName>
    </submittedName>
</protein>
<dbReference type="InParanoid" id="A0A2P6NCJ3"/>
<dbReference type="AlphaFoldDB" id="A0A2P6NCJ3"/>
<evidence type="ECO:0000313" key="2">
    <source>
        <dbReference type="EMBL" id="PRP74573.1"/>
    </source>
</evidence>
<dbReference type="Proteomes" id="UP000241769">
    <property type="component" value="Unassembled WGS sequence"/>
</dbReference>
<proteinExistence type="predicted"/>
<feature type="compositionally biased region" description="Basic and acidic residues" evidence="1">
    <location>
        <begin position="21"/>
        <end position="38"/>
    </location>
</feature>
<keyword evidence="4" id="KW-1185">Reference proteome</keyword>
<evidence type="ECO:0000313" key="3">
    <source>
        <dbReference type="EMBL" id="PRP81658.1"/>
    </source>
</evidence>
<accession>A0A2P6NCJ3</accession>